<dbReference type="GO" id="GO:0000725">
    <property type="term" value="P:recombinational repair"/>
    <property type="evidence" value="ECO:0007669"/>
    <property type="project" value="TreeGrafter"/>
</dbReference>
<dbReference type="PATRIC" id="fig|1613.112.peg.1116"/>
<dbReference type="InterPro" id="IPR000212">
    <property type="entry name" value="DNA_helicase_UvrD/REP"/>
</dbReference>
<dbReference type="Proteomes" id="UP000094714">
    <property type="component" value="Chromosome"/>
</dbReference>
<organism evidence="8 9">
    <name type="scientific">Limosilactobacillus fermentum</name>
    <name type="common">Lactobacillus fermentum</name>
    <dbReference type="NCBI Taxonomy" id="1613"/>
    <lineage>
        <taxon>Bacteria</taxon>
        <taxon>Bacillati</taxon>
        <taxon>Bacillota</taxon>
        <taxon>Bacilli</taxon>
        <taxon>Lactobacillales</taxon>
        <taxon>Lactobacillaceae</taxon>
        <taxon>Limosilactobacillus</taxon>
    </lineage>
</organism>
<dbReference type="PROSITE" id="PS51198">
    <property type="entry name" value="UVRD_HELICASE_ATP_BIND"/>
    <property type="match status" value="1"/>
</dbReference>
<name>A0A1D7ZXD6_LIMFE</name>
<dbReference type="PANTHER" id="PTHR11070:SF17">
    <property type="entry name" value="DNA HELICASE IV"/>
    <property type="match status" value="1"/>
</dbReference>
<keyword evidence="2 5" id="KW-0378">Hydrolase</keyword>
<evidence type="ECO:0000256" key="4">
    <source>
        <dbReference type="ARBA" id="ARBA00022840"/>
    </source>
</evidence>
<dbReference type="EC" id="3.6.4.12" evidence="8"/>
<dbReference type="AlphaFoldDB" id="A0A1D7ZXD6"/>
<reference evidence="8 9" key="1">
    <citation type="submission" date="2016-09" db="EMBL/GenBank/DDBJ databases">
        <title>Genome Sequence of the Lactobacillus fermentum strain NCC2970 (CNCM I-5068).</title>
        <authorList>
            <person name="Barretto C."/>
            <person name="Ngom-Bru C."/>
            <person name="Genevaz A."/>
            <person name="Fournier C."/>
            <person name="Moine D."/>
            <person name="Kassam M."/>
            <person name="Iltis A."/>
            <person name="Sagory-Zalkind P."/>
            <person name="Faucherand G."/>
            <person name="Descombes P."/>
            <person name="Duboux S."/>
        </authorList>
    </citation>
    <scope>NUCLEOTIDE SEQUENCE [LARGE SCALE GENOMIC DNA]</scope>
    <source>
        <strain evidence="8 9">NCC2970</strain>
    </source>
</reference>
<keyword evidence="6" id="KW-0175">Coiled coil</keyword>
<evidence type="ECO:0000256" key="5">
    <source>
        <dbReference type="PROSITE-ProRule" id="PRU00560"/>
    </source>
</evidence>
<accession>A0A1D7ZXD6</accession>
<dbReference type="SUPFAM" id="SSF52540">
    <property type="entry name" value="P-loop containing nucleoside triphosphate hydrolases"/>
    <property type="match status" value="1"/>
</dbReference>
<dbReference type="GO" id="GO:0005829">
    <property type="term" value="C:cytosol"/>
    <property type="evidence" value="ECO:0007669"/>
    <property type="project" value="TreeGrafter"/>
</dbReference>
<protein>
    <submittedName>
        <fullName evidence="8">DNA helicase</fullName>
        <ecNumber evidence="8">3.6.4.12</ecNumber>
    </submittedName>
</protein>
<dbReference type="GO" id="GO:0016787">
    <property type="term" value="F:hydrolase activity"/>
    <property type="evidence" value="ECO:0007669"/>
    <property type="project" value="UniProtKB-UniRule"/>
</dbReference>
<sequence length="782" mass="87809">MTIFYLGGHLVTELTEQQREQARVDTVIKEIDRQIEGAKQALAAAHQETRAVEQNYSENASINRYEIDDIAESRSEIEQQRQLVARASENETILAHQLDTLKQLRAQPYFGRIDIQDPGQAEAESLYIGTASLMNEDRTDFLIYDWRAPIAGVYYNGTLGPVTYQTPAGTQRTTLVKKRQFTIHDGQIENMFDTNETVGDAMLQAALGRQNDQTMQNIVATIQKEQNDIIRNTTADLMVVQGVAGSGKTSAILQRIAYLLYHARESLNADQIVLFSPNLLFSHYIASVLPSLGERNMRQVTLPNFLARRFEGLQVESLFDRYETRQQSNAPHPVADWLEGAASMAAVKDYVDQLANSQAPLQFADLTFEGRTLFTKEAIASIYHHQVAKMTVADRLVKVKNALLRRLQHLATTEAKRDWVAKELDTLSNQELHALYGQKTIDDFADEQAQAAYLARRWAKKRLRVVADAIYNNYFLDFHALYRQFLLHLPLTGPITEAVQQQLATDFSHGVEFHRIKLVHTAPFLYLRDLLTGGGQNRSFQYVFIDEMQDYSLATLIYLKHAFPDAKFTVIGDAEQALFKPLELPETLLNRVGDALAAKHPRLIALRRSYRSTFEITTFAKSLLPDGDEITAFARHGDPAKLQVHYGQAAWQTGLIKAVQAMQQRFPTVAVLTRDQEEASQVYHHLYGQVTDLHRLSEEDSQLPSGVLILPIYLAKGLEFDGVVIANVSAAHLGDQATGLLYTMATRAMHALTMLTLGPVTPALTGAASQYLTIAPPTEPQR</sequence>
<dbReference type="InterPro" id="IPR048228">
    <property type="entry name" value="HelD_bacillota"/>
</dbReference>
<dbReference type="InterPro" id="IPR027417">
    <property type="entry name" value="P-loop_NTPase"/>
</dbReference>
<dbReference type="Gene3D" id="3.40.50.300">
    <property type="entry name" value="P-loop containing nucleotide triphosphate hydrolases"/>
    <property type="match status" value="2"/>
</dbReference>
<evidence type="ECO:0000313" key="8">
    <source>
        <dbReference type="EMBL" id="AOR74516.1"/>
    </source>
</evidence>
<keyword evidence="1 5" id="KW-0547">Nucleotide-binding</keyword>
<evidence type="ECO:0000259" key="7">
    <source>
        <dbReference type="PROSITE" id="PS51198"/>
    </source>
</evidence>
<dbReference type="NCBIfam" id="NF041464">
    <property type="entry name" value="HelD_BACSU"/>
    <property type="match status" value="1"/>
</dbReference>
<evidence type="ECO:0000256" key="6">
    <source>
        <dbReference type="SAM" id="Coils"/>
    </source>
</evidence>
<evidence type="ECO:0000256" key="1">
    <source>
        <dbReference type="ARBA" id="ARBA00022741"/>
    </source>
</evidence>
<dbReference type="InterPro" id="IPR027785">
    <property type="entry name" value="UvrD-like_helicase_C"/>
</dbReference>
<keyword evidence="4 5" id="KW-0067">ATP-binding</keyword>
<evidence type="ECO:0000313" key="9">
    <source>
        <dbReference type="Proteomes" id="UP000094714"/>
    </source>
</evidence>
<dbReference type="GO" id="GO:0043138">
    <property type="term" value="F:3'-5' DNA helicase activity"/>
    <property type="evidence" value="ECO:0007669"/>
    <property type="project" value="TreeGrafter"/>
</dbReference>
<gene>
    <name evidence="8" type="ORF">LACFE_CDS1060</name>
</gene>
<feature type="binding site" evidence="5">
    <location>
        <begin position="242"/>
        <end position="249"/>
    </location>
    <ligand>
        <name>ATP</name>
        <dbReference type="ChEBI" id="CHEBI:30616"/>
    </ligand>
</feature>
<dbReference type="EMBL" id="CP017151">
    <property type="protein sequence ID" value="AOR74516.1"/>
    <property type="molecule type" value="Genomic_DNA"/>
</dbReference>
<evidence type="ECO:0000256" key="2">
    <source>
        <dbReference type="ARBA" id="ARBA00022801"/>
    </source>
</evidence>
<dbReference type="InterPro" id="IPR014016">
    <property type="entry name" value="UvrD-like_ATP-bd"/>
</dbReference>
<feature type="coiled-coil region" evidence="6">
    <location>
        <begin position="28"/>
        <end position="90"/>
    </location>
</feature>
<dbReference type="GO" id="GO:0003677">
    <property type="term" value="F:DNA binding"/>
    <property type="evidence" value="ECO:0007669"/>
    <property type="project" value="InterPro"/>
</dbReference>
<dbReference type="GO" id="GO:0005524">
    <property type="term" value="F:ATP binding"/>
    <property type="evidence" value="ECO:0007669"/>
    <property type="project" value="UniProtKB-UniRule"/>
</dbReference>
<keyword evidence="3 5" id="KW-0347">Helicase</keyword>
<feature type="domain" description="UvrD-like helicase ATP-binding" evidence="7">
    <location>
        <begin position="221"/>
        <end position="613"/>
    </location>
</feature>
<proteinExistence type="predicted"/>
<dbReference type="PANTHER" id="PTHR11070">
    <property type="entry name" value="UVRD / RECB / PCRA DNA HELICASE FAMILY MEMBER"/>
    <property type="match status" value="1"/>
</dbReference>
<evidence type="ECO:0000256" key="3">
    <source>
        <dbReference type="ARBA" id="ARBA00022806"/>
    </source>
</evidence>
<dbReference type="Pfam" id="PF13538">
    <property type="entry name" value="UvrD_C_2"/>
    <property type="match status" value="1"/>
</dbReference>